<evidence type="ECO:0000313" key="2">
    <source>
        <dbReference type="Proteomes" id="UP001151760"/>
    </source>
</evidence>
<protein>
    <submittedName>
        <fullName evidence="1">Uncharacterized protein</fullName>
    </submittedName>
</protein>
<name>A0ABQ5BUA2_9ASTR</name>
<proteinExistence type="predicted"/>
<evidence type="ECO:0000313" key="1">
    <source>
        <dbReference type="EMBL" id="GJT18441.1"/>
    </source>
</evidence>
<reference evidence="1" key="1">
    <citation type="journal article" date="2022" name="Int. J. Mol. Sci.">
        <title>Draft Genome of Tanacetum Coccineum: Genomic Comparison of Closely Related Tanacetum-Family Plants.</title>
        <authorList>
            <person name="Yamashiro T."/>
            <person name="Shiraishi A."/>
            <person name="Nakayama K."/>
            <person name="Satake H."/>
        </authorList>
    </citation>
    <scope>NUCLEOTIDE SEQUENCE</scope>
</reference>
<organism evidence="1 2">
    <name type="scientific">Tanacetum coccineum</name>
    <dbReference type="NCBI Taxonomy" id="301880"/>
    <lineage>
        <taxon>Eukaryota</taxon>
        <taxon>Viridiplantae</taxon>
        <taxon>Streptophyta</taxon>
        <taxon>Embryophyta</taxon>
        <taxon>Tracheophyta</taxon>
        <taxon>Spermatophyta</taxon>
        <taxon>Magnoliopsida</taxon>
        <taxon>eudicotyledons</taxon>
        <taxon>Gunneridae</taxon>
        <taxon>Pentapetalae</taxon>
        <taxon>asterids</taxon>
        <taxon>campanulids</taxon>
        <taxon>Asterales</taxon>
        <taxon>Asteraceae</taxon>
        <taxon>Asteroideae</taxon>
        <taxon>Anthemideae</taxon>
        <taxon>Anthemidinae</taxon>
        <taxon>Tanacetum</taxon>
    </lineage>
</organism>
<dbReference type="Proteomes" id="UP001151760">
    <property type="component" value="Unassembled WGS sequence"/>
</dbReference>
<comment type="caution">
    <text evidence="1">The sequence shown here is derived from an EMBL/GenBank/DDBJ whole genome shotgun (WGS) entry which is preliminary data.</text>
</comment>
<dbReference type="EMBL" id="BQNB010013637">
    <property type="protein sequence ID" value="GJT18441.1"/>
    <property type="molecule type" value="Genomic_DNA"/>
</dbReference>
<reference evidence="1" key="2">
    <citation type="submission" date="2022-01" db="EMBL/GenBank/DDBJ databases">
        <authorList>
            <person name="Yamashiro T."/>
            <person name="Shiraishi A."/>
            <person name="Satake H."/>
            <person name="Nakayama K."/>
        </authorList>
    </citation>
    <scope>NUCLEOTIDE SEQUENCE</scope>
</reference>
<sequence>MHSLISEPCKPVLRGGYRSPQNNHNVGDKVVVLDFGNSEVRFDFCESFFGVTHSEGYRHSAYKFPNDSSLSGSYIRRGLMVLDFENCVIRSIGAENDLPRTDGHKSTPSTGFKVSGSYSVEDQCQDYFRQCGIVWSPVFFWGTSGTRTCTPVSLPTEENGKDVNV</sequence>
<accession>A0ABQ5BUA2</accession>
<gene>
    <name evidence="1" type="ORF">Tco_0877147</name>
</gene>
<keyword evidence="2" id="KW-1185">Reference proteome</keyword>